<dbReference type="AlphaFoldDB" id="A0A915IU94"/>
<sequence>MNLAVQNFLKVELKGHKNLNGSGLTMIRFRQNVLCMLISMDYLPSPEHGPAVPYIKPGE</sequence>
<dbReference type="Proteomes" id="UP000887565">
    <property type="component" value="Unplaced"/>
</dbReference>
<protein>
    <submittedName>
        <fullName evidence="2">Uncharacterized protein</fullName>
    </submittedName>
</protein>
<evidence type="ECO:0000313" key="2">
    <source>
        <dbReference type="WBParaSite" id="nRc.2.0.1.t16954-RA"/>
    </source>
</evidence>
<keyword evidence="1" id="KW-1185">Reference proteome</keyword>
<evidence type="ECO:0000313" key="1">
    <source>
        <dbReference type="Proteomes" id="UP000887565"/>
    </source>
</evidence>
<reference evidence="2" key="1">
    <citation type="submission" date="2022-11" db="UniProtKB">
        <authorList>
            <consortium name="WormBaseParasite"/>
        </authorList>
    </citation>
    <scope>IDENTIFICATION</scope>
</reference>
<proteinExistence type="predicted"/>
<name>A0A915IU94_ROMCU</name>
<organism evidence="1 2">
    <name type="scientific">Romanomermis culicivorax</name>
    <name type="common">Nematode worm</name>
    <dbReference type="NCBI Taxonomy" id="13658"/>
    <lineage>
        <taxon>Eukaryota</taxon>
        <taxon>Metazoa</taxon>
        <taxon>Ecdysozoa</taxon>
        <taxon>Nematoda</taxon>
        <taxon>Enoplea</taxon>
        <taxon>Dorylaimia</taxon>
        <taxon>Mermithida</taxon>
        <taxon>Mermithoidea</taxon>
        <taxon>Mermithidae</taxon>
        <taxon>Romanomermis</taxon>
    </lineage>
</organism>
<dbReference type="WBParaSite" id="nRc.2.0.1.t16954-RA">
    <property type="protein sequence ID" value="nRc.2.0.1.t16954-RA"/>
    <property type="gene ID" value="nRc.2.0.1.g16954"/>
</dbReference>
<accession>A0A915IU94</accession>